<dbReference type="AlphaFoldDB" id="A0A061SGN4"/>
<evidence type="ECO:0000313" key="3">
    <source>
        <dbReference type="EMBL" id="JAC82045.1"/>
    </source>
</evidence>
<proteinExistence type="predicted"/>
<feature type="domain" description="TTI1 C-terminal TPR" evidence="2">
    <location>
        <begin position="68"/>
        <end position="137"/>
    </location>
</feature>
<accession>A0A061SGN4</accession>
<dbReference type="PANTHER" id="PTHR18460:SF3">
    <property type="entry name" value="TELO2-INTERACTING PROTEIN 1 HOMOLOG"/>
    <property type="match status" value="1"/>
</dbReference>
<dbReference type="EMBL" id="GBEZ01003067">
    <property type="protein sequence ID" value="JAC82045.1"/>
    <property type="molecule type" value="Transcribed_RNA"/>
</dbReference>
<evidence type="ECO:0000256" key="1">
    <source>
        <dbReference type="SAM" id="MobiDB-lite"/>
    </source>
</evidence>
<dbReference type="Pfam" id="PF24181">
    <property type="entry name" value="TPR_TTI1_C"/>
    <property type="match status" value="1"/>
</dbReference>
<reference evidence="3" key="1">
    <citation type="submission" date="2014-05" db="EMBL/GenBank/DDBJ databases">
        <title>The transcriptome of the halophilic microalga Tetraselmis sp. GSL018 isolated from the Great Salt Lake, Utah.</title>
        <authorList>
            <person name="Jinkerson R.E."/>
            <person name="D'Adamo S."/>
            <person name="Posewitz M.C."/>
        </authorList>
    </citation>
    <scope>NUCLEOTIDE SEQUENCE</scope>
    <source>
        <strain evidence="3">GSL018</strain>
    </source>
</reference>
<name>A0A061SGN4_9CHLO</name>
<dbReference type="GO" id="GO:0005737">
    <property type="term" value="C:cytoplasm"/>
    <property type="evidence" value="ECO:0007669"/>
    <property type="project" value="TreeGrafter"/>
</dbReference>
<evidence type="ECO:0000259" key="2">
    <source>
        <dbReference type="Pfam" id="PF24181"/>
    </source>
</evidence>
<sequence>MAQSAAEAAAPLMVASDLRSALLSFKVASASLRALQLGNAALKADKDAMEAAGGSEEYERLRAPRPETPALLPAVHMVWAPLVAALQDERLPVAAAAAAALPELAVLSGGQFIARRLSSEAWPPLEQMLESGETAGMRKVRARHRQGSTGASDRSEGLPTDGGAETLRCAVLGVVSDLVSTDEGRAALRLCVPRVISSCAGLLTAPGYMGAGNLRKEVIRTLEALSTLDGDSVWLYTAQLLQDNGFAIKGAAPAPQGLAPLAKLLGEPQYRPQSATPRLEQKVAEDLKSLLEFLNCR</sequence>
<gene>
    <name evidence="3" type="ORF">TSPGSL018_6577</name>
</gene>
<dbReference type="InterPro" id="IPR057567">
    <property type="entry name" value="TPR_TTI1_C"/>
</dbReference>
<dbReference type="SUPFAM" id="SSF48371">
    <property type="entry name" value="ARM repeat"/>
    <property type="match status" value="1"/>
</dbReference>
<feature type="region of interest" description="Disordered" evidence="1">
    <location>
        <begin position="134"/>
        <end position="161"/>
    </location>
</feature>
<feature type="non-terminal residue" evidence="3">
    <location>
        <position position="297"/>
    </location>
</feature>
<dbReference type="InterPro" id="IPR016024">
    <property type="entry name" value="ARM-type_fold"/>
</dbReference>
<organism evidence="3">
    <name type="scientific">Tetraselmis sp. GSL018</name>
    <dbReference type="NCBI Taxonomy" id="582737"/>
    <lineage>
        <taxon>Eukaryota</taxon>
        <taxon>Viridiplantae</taxon>
        <taxon>Chlorophyta</taxon>
        <taxon>core chlorophytes</taxon>
        <taxon>Chlorodendrophyceae</taxon>
        <taxon>Chlorodendrales</taxon>
        <taxon>Chlorodendraceae</taxon>
        <taxon>Tetraselmis</taxon>
    </lineage>
</organism>
<dbReference type="PANTHER" id="PTHR18460">
    <property type="entry name" value="TEL2 INTERACTING PROTEIN 1 TTI1 FAMILY MEMBER"/>
    <property type="match status" value="1"/>
</dbReference>
<protein>
    <recommendedName>
        <fullName evidence="2">TTI1 C-terminal TPR domain-containing protein</fullName>
    </recommendedName>
</protein>
<dbReference type="InterPro" id="IPR052587">
    <property type="entry name" value="TELO2-interacting_protein_1"/>
</dbReference>